<dbReference type="EMBL" id="BAABKX010000018">
    <property type="protein sequence ID" value="GAA5060159.1"/>
    <property type="molecule type" value="Genomic_DNA"/>
</dbReference>
<keyword evidence="2" id="KW-1185">Reference proteome</keyword>
<accession>A0AAV3UNG3</accession>
<reference evidence="1 2" key="1">
    <citation type="journal article" date="2019" name="Int. J. Syst. Evol. Microbiol.">
        <title>The Global Catalogue of Microorganisms (GCM) 10K type strain sequencing project: providing services to taxonomists for standard genome sequencing and annotation.</title>
        <authorList>
            <consortium name="The Broad Institute Genomics Platform"/>
            <consortium name="The Broad Institute Genome Sequencing Center for Infectious Disease"/>
            <person name="Wu L."/>
            <person name="Ma J."/>
        </authorList>
    </citation>
    <scope>NUCLEOTIDE SEQUENCE [LARGE SCALE GENOMIC DNA]</scope>
    <source>
        <strain evidence="1 2">JCM 17504</strain>
    </source>
</reference>
<dbReference type="InterPro" id="IPR055959">
    <property type="entry name" value="DUF7537"/>
</dbReference>
<dbReference type="AlphaFoldDB" id="A0AAV3UNG3"/>
<dbReference type="Proteomes" id="UP001501729">
    <property type="component" value="Unassembled WGS sequence"/>
</dbReference>
<name>A0AAV3UNG3_9EURY</name>
<organism evidence="1 2">
    <name type="scientific">Haladaptatus pallidirubidus</name>
    <dbReference type="NCBI Taxonomy" id="1008152"/>
    <lineage>
        <taxon>Archaea</taxon>
        <taxon>Methanobacteriati</taxon>
        <taxon>Methanobacteriota</taxon>
        <taxon>Stenosarchaea group</taxon>
        <taxon>Halobacteria</taxon>
        <taxon>Halobacteriales</taxon>
        <taxon>Haladaptataceae</taxon>
        <taxon>Haladaptatus</taxon>
    </lineage>
</organism>
<dbReference type="PROSITE" id="PS51257">
    <property type="entry name" value="PROKAR_LIPOPROTEIN"/>
    <property type="match status" value="1"/>
</dbReference>
<sequence length="269" mass="29524">MRMSSLSAIAVVALLVFAGCTGLSGTGGNGPSPDASPDEFPNASAIDQSVFDTHATALANTSFTLSTEKTRKDRVLHPSEKNFKYMNETGRFLVESGASQYLGHTTGYFSGNRSIYSNGSTEYALSRTENESVVNPTRAPVFNESGERYLWRGWFNNNSGSQHAFAAIDATYEREGVETFQGVPVMRYEATGVDALSDSWAGGENASSWYEEFSATLLLDEDGVIRHYEYEFVWADYHTRRITKTYTLSDVGSTDVEKPDWAANVTVGL</sequence>
<protein>
    <recommendedName>
        <fullName evidence="3">Lipoprotein</fullName>
    </recommendedName>
</protein>
<evidence type="ECO:0008006" key="3">
    <source>
        <dbReference type="Google" id="ProtNLM"/>
    </source>
</evidence>
<evidence type="ECO:0000313" key="1">
    <source>
        <dbReference type="EMBL" id="GAA5060159.1"/>
    </source>
</evidence>
<evidence type="ECO:0000313" key="2">
    <source>
        <dbReference type="Proteomes" id="UP001501729"/>
    </source>
</evidence>
<proteinExistence type="predicted"/>
<comment type="caution">
    <text evidence="1">The sequence shown here is derived from an EMBL/GenBank/DDBJ whole genome shotgun (WGS) entry which is preliminary data.</text>
</comment>
<gene>
    <name evidence="1" type="ORF">GCM10025751_45000</name>
</gene>
<dbReference type="Pfam" id="PF24381">
    <property type="entry name" value="DUF7537"/>
    <property type="match status" value="1"/>
</dbReference>